<gene>
    <name evidence="2" type="ORF">AMTR_s00066p00167590</name>
</gene>
<dbReference type="KEGG" id="atr:18448686"/>
<name>U5D3T6_AMBTC</name>
<evidence type="ECO:0000313" key="3">
    <source>
        <dbReference type="Proteomes" id="UP000017836"/>
    </source>
</evidence>
<dbReference type="PANTHER" id="PTHR34669:SF2">
    <property type="entry name" value="THIOREDOXIN-LIKE FOLD DOMAIN-CONTAINING PROTEIN MRL7, CHLOROPLASTIC"/>
    <property type="match status" value="1"/>
</dbReference>
<dbReference type="OMA" id="PAWIDEA"/>
<dbReference type="SUPFAM" id="SSF52833">
    <property type="entry name" value="Thioredoxin-like"/>
    <property type="match status" value="1"/>
</dbReference>
<sequence length="332" mass="38718">MAVLFQHFGFYRQLSGPYSHSDPSSFFSANPIFSIPRVFSPSNPSPRPRTFISLSSSPNPQSENPNPEIRRRGRPKKKAKEVQADTPSNSHKNDEVFVPKMPRRGRRSEAMEVEDFVRNSLQKTFASIKEQNSGRLDEVKGIFKEKRDEKTEQAEIVEEEDDEWPLDTDVGWGIRASDYFDKYQIKNVVGEDGEKIDWEGEMEDSWVKEINCLEWESFAFHPSPLIVLVFERYNRAADNWKVLKELEKAFLVYWKSKDKLPPRTVKIDINIERDLAYALKVRECPQLLFLRGNKLLHREKEIRTADQLVQMIAHFYYNAKKPSWLSDAQLAS</sequence>
<dbReference type="GO" id="GO:0009266">
    <property type="term" value="P:response to temperature stimulus"/>
    <property type="evidence" value="ECO:0007669"/>
    <property type="project" value="EnsemblPlants"/>
</dbReference>
<dbReference type="EMBL" id="KI392060">
    <property type="protein sequence ID" value="ERN20276.1"/>
    <property type="molecule type" value="Genomic_DNA"/>
</dbReference>
<evidence type="ECO:0000256" key="1">
    <source>
        <dbReference type="SAM" id="MobiDB-lite"/>
    </source>
</evidence>
<dbReference type="Gramene" id="ERN20276">
    <property type="protein sequence ID" value="ERN20276"/>
    <property type="gene ID" value="AMTR_s00066p00167590"/>
</dbReference>
<dbReference type="GO" id="GO:0009570">
    <property type="term" value="C:chloroplast stroma"/>
    <property type="evidence" value="ECO:0000318"/>
    <property type="project" value="GO_Central"/>
</dbReference>
<dbReference type="STRING" id="13333.U5D3T6"/>
<evidence type="ECO:0008006" key="4">
    <source>
        <dbReference type="Google" id="ProtNLM"/>
    </source>
</evidence>
<dbReference type="HOGENOM" id="CLU_072426_1_0_1"/>
<dbReference type="Proteomes" id="UP000017836">
    <property type="component" value="Unassembled WGS sequence"/>
</dbReference>
<dbReference type="InterPro" id="IPR036249">
    <property type="entry name" value="Thioredoxin-like_sf"/>
</dbReference>
<keyword evidence="3" id="KW-1185">Reference proteome</keyword>
<dbReference type="eggNOG" id="ENOG502QQCJ">
    <property type="taxonomic scope" value="Eukaryota"/>
</dbReference>
<dbReference type="AlphaFoldDB" id="U5D3T6"/>
<accession>U5D3T6</accession>
<dbReference type="PANTHER" id="PTHR34669">
    <property type="entry name" value="THIOREDOXIN-LIKE FOLD DOMAIN-CONTAINING PROTEIN MRL7L, CHLOROPLASTIC"/>
    <property type="match status" value="1"/>
</dbReference>
<reference evidence="3" key="1">
    <citation type="journal article" date="2013" name="Science">
        <title>The Amborella genome and the evolution of flowering plants.</title>
        <authorList>
            <consortium name="Amborella Genome Project"/>
        </authorList>
    </citation>
    <scope>NUCLEOTIDE SEQUENCE [LARGE SCALE GENOMIC DNA]</scope>
</reference>
<dbReference type="CDD" id="cd02947">
    <property type="entry name" value="TRX_family"/>
    <property type="match status" value="1"/>
</dbReference>
<dbReference type="GO" id="GO:0042644">
    <property type="term" value="C:chloroplast nucleoid"/>
    <property type="evidence" value="ECO:0007669"/>
    <property type="project" value="EnsemblPlants"/>
</dbReference>
<proteinExistence type="predicted"/>
<protein>
    <recommendedName>
        <fullName evidence="4">Thioredoxin domain-containing protein</fullName>
    </recommendedName>
</protein>
<dbReference type="GO" id="GO:0006355">
    <property type="term" value="P:regulation of DNA-templated transcription"/>
    <property type="evidence" value="ECO:0000318"/>
    <property type="project" value="GO_Central"/>
</dbReference>
<dbReference type="GO" id="GO:0009658">
    <property type="term" value="P:chloroplast organization"/>
    <property type="evidence" value="ECO:0000318"/>
    <property type="project" value="GO_Central"/>
</dbReference>
<organism evidence="2 3">
    <name type="scientific">Amborella trichopoda</name>
    <dbReference type="NCBI Taxonomy" id="13333"/>
    <lineage>
        <taxon>Eukaryota</taxon>
        <taxon>Viridiplantae</taxon>
        <taxon>Streptophyta</taxon>
        <taxon>Embryophyta</taxon>
        <taxon>Tracheophyta</taxon>
        <taxon>Spermatophyta</taxon>
        <taxon>Magnoliopsida</taxon>
        <taxon>Amborellales</taxon>
        <taxon>Amborellaceae</taxon>
        <taxon>Amborella</taxon>
    </lineage>
</organism>
<dbReference type="OrthoDB" id="1920727at2759"/>
<dbReference type="Gene3D" id="3.40.30.10">
    <property type="entry name" value="Glutaredoxin"/>
    <property type="match status" value="1"/>
</dbReference>
<feature type="compositionally biased region" description="Low complexity" evidence="1">
    <location>
        <begin position="55"/>
        <end position="67"/>
    </location>
</feature>
<evidence type="ECO:0000313" key="2">
    <source>
        <dbReference type="EMBL" id="ERN20276.1"/>
    </source>
</evidence>
<dbReference type="InterPro" id="IPR044701">
    <property type="entry name" value="MRL7/MRL7L"/>
</dbReference>
<feature type="region of interest" description="Disordered" evidence="1">
    <location>
        <begin position="37"/>
        <end position="96"/>
    </location>
</feature>